<dbReference type="EMBL" id="CP049616">
    <property type="protein sequence ID" value="QII43662.1"/>
    <property type="molecule type" value="Genomic_DNA"/>
</dbReference>
<keyword evidence="1" id="KW-0255">Endonuclease</keyword>
<keyword evidence="2" id="KW-1185">Reference proteome</keyword>
<name>A0A6G7IZP1_9FLAO</name>
<dbReference type="GO" id="GO:0004527">
    <property type="term" value="F:exonuclease activity"/>
    <property type="evidence" value="ECO:0007669"/>
    <property type="project" value="UniProtKB-KW"/>
</dbReference>
<protein>
    <submittedName>
        <fullName evidence="1">Endonuclease/exonuclease/phosphatase family protein</fullName>
    </submittedName>
</protein>
<dbReference type="GO" id="GO:0004519">
    <property type="term" value="F:endonuclease activity"/>
    <property type="evidence" value="ECO:0007669"/>
    <property type="project" value="UniProtKB-KW"/>
</dbReference>
<organism evidence="1 2">
    <name type="scientific">Flagellimonas oceani</name>
    <dbReference type="NCBI Taxonomy" id="2698672"/>
    <lineage>
        <taxon>Bacteria</taxon>
        <taxon>Pseudomonadati</taxon>
        <taxon>Bacteroidota</taxon>
        <taxon>Flavobacteriia</taxon>
        <taxon>Flavobacteriales</taxon>
        <taxon>Flavobacteriaceae</taxon>
        <taxon>Flagellimonas</taxon>
    </lineage>
</organism>
<dbReference type="InterPro" id="IPR036691">
    <property type="entry name" value="Endo/exonu/phosph_ase_sf"/>
</dbReference>
<dbReference type="Proteomes" id="UP000502928">
    <property type="component" value="Chromosome"/>
</dbReference>
<dbReference type="SUPFAM" id="SSF56219">
    <property type="entry name" value="DNase I-like"/>
    <property type="match status" value="1"/>
</dbReference>
<keyword evidence="1" id="KW-0269">Exonuclease</keyword>
<dbReference type="KEGG" id="mut:GVT53_02860"/>
<proteinExistence type="predicted"/>
<dbReference type="AlphaFoldDB" id="A0A6G7IZP1"/>
<gene>
    <name evidence="1" type="ORF">GVT53_02860</name>
</gene>
<evidence type="ECO:0000313" key="2">
    <source>
        <dbReference type="Proteomes" id="UP000502928"/>
    </source>
</evidence>
<dbReference type="RefSeq" id="WP_166247331.1">
    <property type="nucleotide sequence ID" value="NZ_CP049616.1"/>
</dbReference>
<sequence length="374" mass="42781">MKIAFYNLQNIFHRPIDLVHRFRAENRARWITEFERLLLQGERSQKDFDRMRVLSHFLGFDDQDFLTHCTIRNAMGQLLVSRGLYKGKAKASHLTDWEGWAKVDSLPIDERAIGNKAKIIQTMDPDILVVTEVESRASLVEFNRYFLSSAATAPYREVVFMGTNDPFGRGMGLLAKARIDLVSIRTRANELDASERPIFDTDLQEYRLRMASGRTFTVLCTHFPDRAADGEAFKERQWVQSKHIAEILAQGECTDMGTILVGTLNAPAYENAISPLIKDSGLTDITRHPSFMGDVDKGRDAEYYRLGAYKMGVNIKQRDYLMLSDGLFDGVEKCGLVRKGMWFKERPQWEMLGSIKSERDAASEHPLLWCQIPI</sequence>
<dbReference type="Gene3D" id="3.60.10.10">
    <property type="entry name" value="Endonuclease/exonuclease/phosphatase"/>
    <property type="match status" value="1"/>
</dbReference>
<keyword evidence="1" id="KW-0540">Nuclease</keyword>
<evidence type="ECO:0000313" key="1">
    <source>
        <dbReference type="EMBL" id="QII43662.1"/>
    </source>
</evidence>
<accession>A0A6G7IZP1</accession>
<reference evidence="1 2" key="1">
    <citation type="submission" date="2020-02" db="EMBL/GenBank/DDBJ databases">
        <title>Complete genome of Muricauda sp. 501str8.</title>
        <authorList>
            <person name="Dong B."/>
            <person name="Zhu S."/>
            <person name="Yang J."/>
            <person name="Chen J."/>
        </authorList>
    </citation>
    <scope>NUCLEOTIDE SEQUENCE [LARGE SCALE GENOMIC DNA]</scope>
    <source>
        <strain evidence="1 2">501str8</strain>
    </source>
</reference>
<keyword evidence="1" id="KW-0378">Hydrolase</keyword>